<sequence>MTERSLIIGSPGTGKSTFAKQLSQKMNVPVFHLDKLFWKNDHETINQEEFIKQIEKVIAENESWIIDGNYRDTFKTSRTCHLVESTTLEMYFECG</sequence>
<dbReference type="Proteomes" id="UP000017131">
    <property type="component" value="Unassembled WGS sequence"/>
</dbReference>
<dbReference type="RefSeq" id="WP_023015595.1">
    <property type="nucleotide sequence ID" value="NZ_AXDY01000005.1"/>
</dbReference>
<name>A0ABN0PD33_STASI</name>
<dbReference type="PANTHER" id="PTHR37816">
    <property type="entry name" value="YALI0E33011P"/>
    <property type="match status" value="1"/>
</dbReference>
<keyword evidence="2" id="KW-1185">Reference proteome</keyword>
<evidence type="ECO:0000313" key="2">
    <source>
        <dbReference type="Proteomes" id="UP000017131"/>
    </source>
</evidence>
<protein>
    <recommendedName>
        <fullName evidence="3">Topology modulation protein</fullName>
    </recommendedName>
</protein>
<reference evidence="1 2" key="1">
    <citation type="journal article" date="2013" name="Genome Announc.">
        <title>Draft Genome Sequence of Staphylococcus simulans UMC-CNS-990, Isolated from a Case of Chronic Bovine Mastitis.</title>
        <authorList>
            <person name="Calcutt M.J."/>
            <person name="Foecking M.F."/>
            <person name="Hsieh H.Y."/>
            <person name="Perry J."/>
            <person name="Stewart G.C."/>
            <person name="Middleton J.R."/>
        </authorList>
    </citation>
    <scope>NUCLEOTIDE SEQUENCE [LARGE SCALE GENOMIC DNA]</scope>
    <source>
        <strain evidence="1 2">UMC-CNS-990</strain>
    </source>
</reference>
<dbReference type="InterPro" id="IPR052922">
    <property type="entry name" value="Cytidylate_Kinase-2"/>
</dbReference>
<comment type="caution">
    <text evidence="1">The sequence shown here is derived from an EMBL/GenBank/DDBJ whole genome shotgun (WGS) entry which is preliminary data.</text>
</comment>
<proteinExistence type="predicted"/>
<dbReference type="Pfam" id="PF13238">
    <property type="entry name" value="AAA_18"/>
    <property type="match status" value="1"/>
</dbReference>
<organism evidence="1 2">
    <name type="scientific">Staphylococcus simulans UMC-CNS-990</name>
    <dbReference type="NCBI Taxonomy" id="1405498"/>
    <lineage>
        <taxon>Bacteria</taxon>
        <taxon>Bacillati</taxon>
        <taxon>Bacillota</taxon>
        <taxon>Bacilli</taxon>
        <taxon>Bacillales</taxon>
        <taxon>Staphylococcaceae</taxon>
        <taxon>Staphylococcus</taxon>
    </lineage>
</organism>
<dbReference type="EMBL" id="AXDY01000005">
    <property type="protein sequence ID" value="ERS93494.1"/>
    <property type="molecule type" value="Genomic_DNA"/>
</dbReference>
<dbReference type="SUPFAM" id="SSF52540">
    <property type="entry name" value="P-loop containing nucleoside triphosphate hydrolases"/>
    <property type="match status" value="1"/>
</dbReference>
<dbReference type="Gene3D" id="3.40.50.300">
    <property type="entry name" value="P-loop containing nucleotide triphosphate hydrolases"/>
    <property type="match status" value="1"/>
</dbReference>
<dbReference type="InterPro" id="IPR027417">
    <property type="entry name" value="P-loop_NTPase"/>
</dbReference>
<dbReference type="PANTHER" id="PTHR37816:SF3">
    <property type="entry name" value="MODULATES DNA TOPOLOGY"/>
    <property type="match status" value="1"/>
</dbReference>
<gene>
    <name evidence="1" type="ORF">SSIM_07255</name>
</gene>
<accession>A0ABN0PD33</accession>
<evidence type="ECO:0008006" key="3">
    <source>
        <dbReference type="Google" id="ProtNLM"/>
    </source>
</evidence>
<evidence type="ECO:0000313" key="1">
    <source>
        <dbReference type="EMBL" id="ERS93494.1"/>
    </source>
</evidence>